<dbReference type="AlphaFoldDB" id="A0A8X6XT73"/>
<feature type="region of interest" description="Disordered" evidence="1">
    <location>
        <begin position="86"/>
        <end position="111"/>
    </location>
</feature>
<feature type="compositionally biased region" description="Polar residues" evidence="1">
    <location>
        <begin position="46"/>
        <end position="58"/>
    </location>
</feature>
<proteinExistence type="predicted"/>
<accession>A0A8X6XT73</accession>
<name>A0A8X6XT73_9ARAC</name>
<evidence type="ECO:0000313" key="3">
    <source>
        <dbReference type="Proteomes" id="UP000886998"/>
    </source>
</evidence>
<protein>
    <submittedName>
        <fullName evidence="2">Uncharacterized protein</fullName>
    </submittedName>
</protein>
<comment type="caution">
    <text evidence="2">The sequence shown here is derived from an EMBL/GenBank/DDBJ whole genome shotgun (WGS) entry which is preliminary data.</text>
</comment>
<evidence type="ECO:0000256" key="1">
    <source>
        <dbReference type="SAM" id="MobiDB-lite"/>
    </source>
</evidence>
<feature type="region of interest" description="Disordered" evidence="1">
    <location>
        <begin position="35"/>
        <end position="65"/>
    </location>
</feature>
<reference evidence="2" key="1">
    <citation type="submission" date="2020-08" db="EMBL/GenBank/DDBJ databases">
        <title>Multicomponent nature underlies the extraordinary mechanical properties of spider dragline silk.</title>
        <authorList>
            <person name="Kono N."/>
            <person name="Nakamura H."/>
            <person name="Mori M."/>
            <person name="Yoshida Y."/>
            <person name="Ohtoshi R."/>
            <person name="Malay A.D."/>
            <person name="Moran D.A.P."/>
            <person name="Tomita M."/>
            <person name="Numata K."/>
            <person name="Arakawa K."/>
        </authorList>
    </citation>
    <scope>NUCLEOTIDE SEQUENCE</scope>
</reference>
<organism evidence="2 3">
    <name type="scientific">Trichonephila inaurata madagascariensis</name>
    <dbReference type="NCBI Taxonomy" id="2747483"/>
    <lineage>
        <taxon>Eukaryota</taxon>
        <taxon>Metazoa</taxon>
        <taxon>Ecdysozoa</taxon>
        <taxon>Arthropoda</taxon>
        <taxon>Chelicerata</taxon>
        <taxon>Arachnida</taxon>
        <taxon>Araneae</taxon>
        <taxon>Araneomorphae</taxon>
        <taxon>Entelegynae</taxon>
        <taxon>Araneoidea</taxon>
        <taxon>Nephilidae</taxon>
        <taxon>Trichonephila</taxon>
        <taxon>Trichonephila inaurata</taxon>
    </lineage>
</organism>
<sequence>MKNHRPVQRAYAVKAAVTFLHPLRSLCLSGVAQDEDLEREAKPVQQVDTTDSSPNNKVITAGAESENGRNPAICLDRIDIPGAKRVANNRSTVRGNGRFSHHLPDESTFRQQGRQRLEQESEMEDLVILPGQNRHSGQQGC</sequence>
<evidence type="ECO:0000313" key="2">
    <source>
        <dbReference type="EMBL" id="GFY59465.1"/>
    </source>
</evidence>
<dbReference type="EMBL" id="BMAV01012626">
    <property type="protein sequence ID" value="GFY59465.1"/>
    <property type="molecule type" value="Genomic_DNA"/>
</dbReference>
<keyword evidence="3" id="KW-1185">Reference proteome</keyword>
<dbReference type="Proteomes" id="UP000886998">
    <property type="component" value="Unassembled WGS sequence"/>
</dbReference>
<gene>
    <name evidence="2" type="ORF">TNIN_390961</name>
</gene>